<comment type="caution">
    <text evidence="2">The sequence shown here is derived from an EMBL/GenBank/DDBJ whole genome shotgun (WGS) entry which is preliminary data.</text>
</comment>
<evidence type="ECO:0000313" key="2">
    <source>
        <dbReference type="EMBL" id="CAF1196476.1"/>
    </source>
</evidence>
<evidence type="ECO:0000313" key="1">
    <source>
        <dbReference type="EMBL" id="CAF0756039.1"/>
    </source>
</evidence>
<sequence length="190" mass="21234">MTRRSSLVINESRASLNPDTVEDTLPDAGRPGLKSVGLFRALESDVTDNDDGIEDPDSAFNFWTTKACAHHDMAVTTSNFAQYLIDIHVKTSCISNKKTLDKYMHFVSEFRKKDAGATQSTKLRHMFETKLVLSYENRIDENRDQHIVSVGAEEDAIESIPTKSDPNDILKTHDSGAMDVFSKALAHLCR</sequence>
<name>A0A814W354_9BILA</name>
<evidence type="ECO:0000313" key="5">
    <source>
        <dbReference type="Proteomes" id="UP000663829"/>
    </source>
</evidence>
<dbReference type="Proteomes" id="UP000663829">
    <property type="component" value="Unassembled WGS sequence"/>
</dbReference>
<proteinExistence type="predicted"/>
<gene>
    <name evidence="2" type="ORF">GPM918_LOCUS23488</name>
    <name evidence="1" type="ORF">OVA965_LOCUS2287</name>
    <name evidence="4" type="ORF">SRO942_LOCUS23487</name>
    <name evidence="3" type="ORF">TMI583_LOCUS2287</name>
</gene>
<evidence type="ECO:0000313" key="3">
    <source>
        <dbReference type="EMBL" id="CAF3535302.1"/>
    </source>
</evidence>
<dbReference type="EMBL" id="CAJNOQ010008411">
    <property type="protein sequence ID" value="CAF1196476.1"/>
    <property type="molecule type" value="Genomic_DNA"/>
</dbReference>
<dbReference type="AlphaFoldDB" id="A0A814W354"/>
<dbReference type="EMBL" id="CAJOBC010008412">
    <property type="protein sequence ID" value="CAF3960863.1"/>
    <property type="molecule type" value="Genomic_DNA"/>
</dbReference>
<dbReference type="Proteomes" id="UP000682733">
    <property type="component" value="Unassembled WGS sequence"/>
</dbReference>
<dbReference type="EMBL" id="CAJNOK010000476">
    <property type="protein sequence ID" value="CAF0756039.1"/>
    <property type="molecule type" value="Genomic_DNA"/>
</dbReference>
<accession>A0A814W354</accession>
<evidence type="ECO:0000313" key="4">
    <source>
        <dbReference type="EMBL" id="CAF3960863.1"/>
    </source>
</evidence>
<dbReference type="EMBL" id="CAJOBA010000476">
    <property type="protein sequence ID" value="CAF3535302.1"/>
    <property type="molecule type" value="Genomic_DNA"/>
</dbReference>
<dbReference type="Proteomes" id="UP000677228">
    <property type="component" value="Unassembled WGS sequence"/>
</dbReference>
<keyword evidence="5" id="KW-1185">Reference proteome</keyword>
<protein>
    <submittedName>
        <fullName evidence="2">Uncharacterized protein</fullName>
    </submittedName>
</protein>
<reference evidence="2" key="1">
    <citation type="submission" date="2021-02" db="EMBL/GenBank/DDBJ databases">
        <authorList>
            <person name="Nowell W R."/>
        </authorList>
    </citation>
    <scope>NUCLEOTIDE SEQUENCE</scope>
</reference>
<dbReference type="Proteomes" id="UP000681722">
    <property type="component" value="Unassembled WGS sequence"/>
</dbReference>
<organism evidence="2 5">
    <name type="scientific">Didymodactylos carnosus</name>
    <dbReference type="NCBI Taxonomy" id="1234261"/>
    <lineage>
        <taxon>Eukaryota</taxon>
        <taxon>Metazoa</taxon>
        <taxon>Spiralia</taxon>
        <taxon>Gnathifera</taxon>
        <taxon>Rotifera</taxon>
        <taxon>Eurotatoria</taxon>
        <taxon>Bdelloidea</taxon>
        <taxon>Philodinida</taxon>
        <taxon>Philodinidae</taxon>
        <taxon>Didymodactylos</taxon>
    </lineage>
</organism>